<dbReference type="PROSITE" id="PS50142">
    <property type="entry name" value="RNASE_3_2"/>
    <property type="match status" value="1"/>
</dbReference>
<dbReference type="Pfam" id="PF00035">
    <property type="entry name" value="dsrm"/>
    <property type="match status" value="1"/>
</dbReference>
<comment type="function">
    <text evidence="9">Digests double-stranded RNA. Involved in the processing of primary rRNA transcript to yield the immediate precursors to the large and small rRNAs (23S and 16S). Processes some mRNAs, and tRNAs when they are encoded in the rRNA operon. Processes pre-crRNA and tracrRNA of type II CRISPR loci if present in the organism.</text>
</comment>
<dbReference type="OrthoDB" id="9805026at2"/>
<dbReference type="SUPFAM" id="SSF54768">
    <property type="entry name" value="dsRNA-binding domain-like"/>
    <property type="match status" value="1"/>
</dbReference>
<comment type="subunit">
    <text evidence="9">Homodimer.</text>
</comment>
<dbReference type="InterPro" id="IPR014720">
    <property type="entry name" value="dsRBD_dom"/>
</dbReference>
<keyword evidence="9" id="KW-0819">tRNA processing</keyword>
<dbReference type="GO" id="GO:0008033">
    <property type="term" value="P:tRNA processing"/>
    <property type="evidence" value="ECO:0007669"/>
    <property type="project" value="UniProtKB-KW"/>
</dbReference>
<keyword evidence="9" id="KW-0460">Magnesium</keyword>
<dbReference type="PROSITE" id="PS00517">
    <property type="entry name" value="RNASE_3_1"/>
    <property type="match status" value="1"/>
</dbReference>
<dbReference type="InterPro" id="IPR036389">
    <property type="entry name" value="RNase_III_sf"/>
</dbReference>
<evidence type="ECO:0000256" key="1">
    <source>
        <dbReference type="ARBA" id="ARBA00000109"/>
    </source>
</evidence>
<comment type="similarity">
    <text evidence="2">Belongs to the ribonuclease III family.</text>
</comment>
<keyword evidence="5 9" id="KW-0540">Nuclease</keyword>
<keyword evidence="6 9" id="KW-0255">Endonuclease</keyword>
<dbReference type="GO" id="GO:0004525">
    <property type="term" value="F:ribonuclease III activity"/>
    <property type="evidence" value="ECO:0007669"/>
    <property type="project" value="UniProtKB-UniRule"/>
</dbReference>
<keyword evidence="9" id="KW-0963">Cytoplasm</keyword>
<evidence type="ECO:0000256" key="6">
    <source>
        <dbReference type="ARBA" id="ARBA00022759"/>
    </source>
</evidence>
<keyword evidence="3 9" id="KW-0698">rRNA processing</keyword>
<dbReference type="HAMAP" id="MF_00104">
    <property type="entry name" value="RNase_III"/>
    <property type="match status" value="1"/>
</dbReference>
<dbReference type="CDD" id="cd10845">
    <property type="entry name" value="DSRM_RNAse_III_family"/>
    <property type="match status" value="1"/>
</dbReference>
<dbReference type="PROSITE" id="PS50137">
    <property type="entry name" value="DS_RBD"/>
    <property type="match status" value="1"/>
</dbReference>
<evidence type="ECO:0000259" key="11">
    <source>
        <dbReference type="PROSITE" id="PS50142"/>
    </source>
</evidence>
<dbReference type="GO" id="GO:0006397">
    <property type="term" value="P:mRNA processing"/>
    <property type="evidence" value="ECO:0007669"/>
    <property type="project" value="UniProtKB-UniRule"/>
</dbReference>
<dbReference type="GO" id="GO:0005737">
    <property type="term" value="C:cytoplasm"/>
    <property type="evidence" value="ECO:0007669"/>
    <property type="project" value="UniProtKB-SubCell"/>
</dbReference>
<dbReference type="GO" id="GO:0046872">
    <property type="term" value="F:metal ion binding"/>
    <property type="evidence" value="ECO:0007669"/>
    <property type="project" value="UniProtKB-KW"/>
</dbReference>
<feature type="domain" description="DRBM" evidence="10">
    <location>
        <begin position="171"/>
        <end position="240"/>
    </location>
</feature>
<dbReference type="InterPro" id="IPR011907">
    <property type="entry name" value="RNase_III"/>
</dbReference>
<evidence type="ECO:0000256" key="5">
    <source>
        <dbReference type="ARBA" id="ARBA00022722"/>
    </source>
</evidence>
<gene>
    <name evidence="9 12" type="primary">rnc</name>
    <name evidence="12" type="ORF">Dia5BBH33_07020</name>
</gene>
<dbReference type="PANTHER" id="PTHR11207">
    <property type="entry name" value="RIBONUCLEASE III"/>
    <property type="match status" value="1"/>
</dbReference>
<dbReference type="InterPro" id="IPR000999">
    <property type="entry name" value="RNase_III_dom"/>
</dbReference>
<keyword evidence="4 9" id="KW-0507">mRNA processing</keyword>
<dbReference type="EC" id="3.1.26.3" evidence="9"/>
<keyword evidence="13" id="KW-1185">Reference proteome</keyword>
<evidence type="ECO:0000313" key="13">
    <source>
        <dbReference type="Proteomes" id="UP000320585"/>
    </source>
</evidence>
<dbReference type="KEGG" id="dho:Dia5BBH33_07020"/>
<feature type="domain" description="RNase III" evidence="11">
    <location>
        <begin position="15"/>
        <end position="144"/>
    </location>
</feature>
<organism evidence="12 13">
    <name type="scientific">Dialister hominis</name>
    <dbReference type="NCBI Taxonomy" id="2582419"/>
    <lineage>
        <taxon>Bacteria</taxon>
        <taxon>Bacillati</taxon>
        <taxon>Bacillota</taxon>
        <taxon>Negativicutes</taxon>
        <taxon>Veillonellales</taxon>
        <taxon>Veillonellaceae</taxon>
        <taxon>Dialister</taxon>
    </lineage>
</organism>
<dbReference type="Gene3D" id="3.30.160.20">
    <property type="match status" value="1"/>
</dbReference>
<dbReference type="AlphaFoldDB" id="A0A8D4UTZ0"/>
<evidence type="ECO:0000259" key="10">
    <source>
        <dbReference type="PROSITE" id="PS50137"/>
    </source>
</evidence>
<dbReference type="SUPFAM" id="SSF69065">
    <property type="entry name" value="RNase III domain-like"/>
    <property type="match status" value="1"/>
</dbReference>
<proteinExistence type="inferred from homology"/>
<dbReference type="GO" id="GO:0003725">
    <property type="term" value="F:double-stranded RNA binding"/>
    <property type="evidence" value="ECO:0007669"/>
    <property type="project" value="TreeGrafter"/>
</dbReference>
<evidence type="ECO:0000313" key="12">
    <source>
        <dbReference type="EMBL" id="BBK24767.1"/>
    </source>
</evidence>
<sequence length="244" mass="27689">MNHSEIRRKERLAEVREFAEENQIPVQNIQLLNTALTHTSYANEHKNEVIHDNERLEFLGDAVLDLVVGEYLFLRFPSWPEGELTRAKASAVCKPACAECAAKFQVGKYMRLGKGEELSGGRTRISILGDAFEAVIGAIYLDNNYEVAARFILGHLKKFLDLIDQGDYDHDYKSDLQELAQKHGDVDIRYDVVRDEGPDHDKTIWMKIMINGKDFGTGVGKNKKEAAQKAAKEAIERIHKGERF</sequence>
<comment type="catalytic activity">
    <reaction evidence="1 9">
        <text>Endonucleolytic cleavage to 5'-phosphomonoester.</text>
        <dbReference type="EC" id="3.1.26.3"/>
    </reaction>
</comment>
<dbReference type="GO" id="GO:0006364">
    <property type="term" value="P:rRNA processing"/>
    <property type="evidence" value="ECO:0007669"/>
    <property type="project" value="UniProtKB-UniRule"/>
</dbReference>
<dbReference type="Proteomes" id="UP000320585">
    <property type="component" value="Chromosome"/>
</dbReference>
<dbReference type="SMART" id="SM00535">
    <property type="entry name" value="RIBOc"/>
    <property type="match status" value="1"/>
</dbReference>
<evidence type="ECO:0000256" key="9">
    <source>
        <dbReference type="HAMAP-Rule" id="MF_00104"/>
    </source>
</evidence>
<dbReference type="GO" id="GO:0010468">
    <property type="term" value="P:regulation of gene expression"/>
    <property type="evidence" value="ECO:0007669"/>
    <property type="project" value="TreeGrafter"/>
</dbReference>
<accession>A0A8D4UTZ0</accession>
<feature type="active site" evidence="9">
    <location>
        <position position="133"/>
    </location>
</feature>
<dbReference type="Pfam" id="PF14622">
    <property type="entry name" value="Ribonucleas_3_3"/>
    <property type="match status" value="1"/>
</dbReference>
<feature type="binding site" evidence="9">
    <location>
        <position position="133"/>
    </location>
    <ligand>
        <name>Mg(2+)</name>
        <dbReference type="ChEBI" id="CHEBI:18420"/>
    </ligand>
</feature>
<evidence type="ECO:0000256" key="4">
    <source>
        <dbReference type="ARBA" id="ARBA00022664"/>
    </source>
</evidence>
<dbReference type="NCBIfam" id="TIGR02191">
    <property type="entry name" value="RNaseIII"/>
    <property type="match status" value="1"/>
</dbReference>
<evidence type="ECO:0000256" key="7">
    <source>
        <dbReference type="ARBA" id="ARBA00022801"/>
    </source>
</evidence>
<name>A0A8D4UTZ0_9FIRM</name>
<keyword evidence="8 9" id="KW-0694">RNA-binding</keyword>
<keyword evidence="9" id="KW-0699">rRNA-binding</keyword>
<evidence type="ECO:0000256" key="2">
    <source>
        <dbReference type="ARBA" id="ARBA00010183"/>
    </source>
</evidence>
<dbReference type="PANTHER" id="PTHR11207:SF0">
    <property type="entry name" value="RIBONUCLEASE 3"/>
    <property type="match status" value="1"/>
</dbReference>
<dbReference type="SMART" id="SM00358">
    <property type="entry name" value="DSRM"/>
    <property type="match status" value="1"/>
</dbReference>
<dbReference type="GO" id="GO:0019843">
    <property type="term" value="F:rRNA binding"/>
    <property type="evidence" value="ECO:0007669"/>
    <property type="project" value="UniProtKB-KW"/>
</dbReference>
<keyword evidence="9" id="KW-0479">Metal-binding</keyword>
<dbReference type="CDD" id="cd00593">
    <property type="entry name" value="RIBOc"/>
    <property type="match status" value="1"/>
</dbReference>
<feature type="binding site" evidence="9">
    <location>
        <position position="130"/>
    </location>
    <ligand>
        <name>Mg(2+)</name>
        <dbReference type="ChEBI" id="CHEBI:18420"/>
    </ligand>
</feature>
<dbReference type="Gene3D" id="1.10.1520.10">
    <property type="entry name" value="Ribonuclease III domain"/>
    <property type="match status" value="1"/>
</dbReference>
<dbReference type="FunFam" id="1.10.1520.10:FF:000001">
    <property type="entry name" value="Ribonuclease 3"/>
    <property type="match status" value="1"/>
</dbReference>
<dbReference type="GeneID" id="92715922"/>
<feature type="active site" evidence="9">
    <location>
        <position position="61"/>
    </location>
</feature>
<protein>
    <recommendedName>
        <fullName evidence="9">Ribonuclease 3</fullName>
        <ecNumber evidence="9">3.1.26.3</ecNumber>
    </recommendedName>
    <alternativeName>
        <fullName evidence="9">Ribonuclease III</fullName>
        <shortName evidence="9">RNase III</shortName>
    </alternativeName>
</protein>
<evidence type="ECO:0000256" key="8">
    <source>
        <dbReference type="ARBA" id="ARBA00022884"/>
    </source>
</evidence>
<keyword evidence="7 9" id="KW-0378">Hydrolase</keyword>
<comment type="cofactor">
    <cofactor evidence="9">
        <name>Mg(2+)</name>
        <dbReference type="ChEBI" id="CHEBI:18420"/>
    </cofactor>
</comment>
<dbReference type="EMBL" id="AP019697">
    <property type="protein sequence ID" value="BBK24767.1"/>
    <property type="molecule type" value="Genomic_DNA"/>
</dbReference>
<dbReference type="RefSeq" id="WP_022382659.1">
    <property type="nucleotide sequence ID" value="NZ_AP019697.1"/>
</dbReference>
<feature type="binding site" evidence="9">
    <location>
        <position position="57"/>
    </location>
    <ligand>
        <name>Mg(2+)</name>
        <dbReference type="ChEBI" id="CHEBI:18420"/>
    </ligand>
</feature>
<comment type="subcellular location">
    <subcellularLocation>
        <location evidence="9">Cytoplasm</location>
    </subcellularLocation>
</comment>
<evidence type="ECO:0000256" key="3">
    <source>
        <dbReference type="ARBA" id="ARBA00022552"/>
    </source>
</evidence>
<reference evidence="13" key="1">
    <citation type="submission" date="2019-05" db="EMBL/GenBank/DDBJ databases">
        <title>Complete genome sequencing of Dialister sp. strain 5BBH33.</title>
        <authorList>
            <person name="Sakamoto M."/>
            <person name="Murakami T."/>
            <person name="Mori H."/>
        </authorList>
    </citation>
    <scope>NUCLEOTIDE SEQUENCE [LARGE SCALE GENOMIC DNA]</scope>
    <source>
        <strain evidence="13">5BBH33</strain>
    </source>
</reference>